<dbReference type="OrthoDB" id="9986677at2759"/>
<evidence type="ECO:0000256" key="4">
    <source>
        <dbReference type="ARBA" id="ARBA00022692"/>
    </source>
</evidence>
<feature type="transmembrane region" description="Helical" evidence="10">
    <location>
        <begin position="79"/>
        <end position="97"/>
    </location>
</feature>
<dbReference type="Proteomes" id="UP000761534">
    <property type="component" value="Unassembled WGS sequence"/>
</dbReference>
<feature type="transmembrane region" description="Helical" evidence="10">
    <location>
        <begin position="181"/>
        <end position="201"/>
    </location>
</feature>
<dbReference type="NCBIfam" id="TIGR00728">
    <property type="entry name" value="OPT_sfam"/>
    <property type="match status" value="1"/>
</dbReference>
<evidence type="ECO:0000256" key="2">
    <source>
        <dbReference type="ARBA" id="ARBA00008807"/>
    </source>
</evidence>
<proteinExistence type="inferred from homology"/>
<feature type="transmembrane region" description="Helical" evidence="10">
    <location>
        <begin position="393"/>
        <end position="415"/>
    </location>
</feature>
<evidence type="ECO:0000256" key="8">
    <source>
        <dbReference type="ARBA" id="ARBA00023136"/>
    </source>
</evidence>
<evidence type="ECO:0000256" key="9">
    <source>
        <dbReference type="SAM" id="MobiDB-lite"/>
    </source>
</evidence>
<evidence type="ECO:0000256" key="10">
    <source>
        <dbReference type="SAM" id="Phobius"/>
    </source>
</evidence>
<dbReference type="EMBL" id="SWFS01000267">
    <property type="protein sequence ID" value="KAA8911948.1"/>
    <property type="molecule type" value="Genomic_DNA"/>
</dbReference>
<dbReference type="Pfam" id="PF03169">
    <property type="entry name" value="OPT"/>
    <property type="match status" value="1"/>
</dbReference>
<feature type="transmembrane region" description="Helical" evidence="10">
    <location>
        <begin position="319"/>
        <end position="340"/>
    </location>
</feature>
<dbReference type="NCBIfam" id="TIGR00727">
    <property type="entry name" value="ISP4_OPT"/>
    <property type="match status" value="1"/>
</dbReference>
<evidence type="ECO:0000256" key="5">
    <source>
        <dbReference type="ARBA" id="ARBA00022856"/>
    </source>
</evidence>
<evidence type="ECO:0000313" key="11">
    <source>
        <dbReference type="EMBL" id="KAA8911948.1"/>
    </source>
</evidence>
<comment type="subcellular location">
    <subcellularLocation>
        <location evidence="1">Membrane</location>
        <topology evidence="1">Multi-pass membrane protein</topology>
    </subcellularLocation>
</comment>
<dbReference type="InterPro" id="IPR004813">
    <property type="entry name" value="OPT"/>
</dbReference>
<keyword evidence="7 10" id="KW-1133">Transmembrane helix</keyword>
<feature type="region of interest" description="Disordered" evidence="9">
    <location>
        <begin position="1"/>
        <end position="42"/>
    </location>
</feature>
<evidence type="ECO:0008006" key="13">
    <source>
        <dbReference type="Google" id="ProtNLM"/>
    </source>
</evidence>
<feature type="transmembrane region" description="Helical" evidence="10">
    <location>
        <begin position="702"/>
        <end position="725"/>
    </location>
</feature>
<dbReference type="GO" id="GO:0035673">
    <property type="term" value="F:oligopeptide transmembrane transporter activity"/>
    <property type="evidence" value="ECO:0007669"/>
    <property type="project" value="InterPro"/>
</dbReference>
<name>A0A642V4H4_9ASCO</name>
<feature type="transmembrane region" description="Helical" evidence="10">
    <location>
        <begin position="522"/>
        <end position="542"/>
    </location>
</feature>
<evidence type="ECO:0000256" key="7">
    <source>
        <dbReference type="ARBA" id="ARBA00022989"/>
    </source>
</evidence>
<evidence type="ECO:0000256" key="3">
    <source>
        <dbReference type="ARBA" id="ARBA00022448"/>
    </source>
</evidence>
<feature type="transmembrane region" description="Helical" evidence="10">
    <location>
        <begin position="247"/>
        <end position="266"/>
    </location>
</feature>
<comment type="caution">
    <text evidence="11">The sequence shown here is derived from an EMBL/GenBank/DDBJ whole genome shotgun (WGS) entry which is preliminary data.</text>
</comment>
<feature type="transmembrane region" description="Helical" evidence="10">
    <location>
        <begin position="476"/>
        <end position="498"/>
    </location>
</feature>
<gene>
    <name evidence="11" type="ORF">TRICI_003634</name>
</gene>
<keyword evidence="5" id="KW-0571">Peptide transport</keyword>
<dbReference type="GO" id="GO:0015031">
    <property type="term" value="P:protein transport"/>
    <property type="evidence" value="ECO:0007669"/>
    <property type="project" value="UniProtKB-KW"/>
</dbReference>
<keyword evidence="12" id="KW-1185">Reference proteome</keyword>
<dbReference type="AlphaFoldDB" id="A0A642V4H4"/>
<keyword evidence="4 10" id="KW-0812">Transmembrane</keyword>
<feature type="transmembrane region" description="Helical" evidence="10">
    <location>
        <begin position="673"/>
        <end position="690"/>
    </location>
</feature>
<organism evidence="11 12">
    <name type="scientific">Trichomonascus ciferrii</name>
    <dbReference type="NCBI Taxonomy" id="44093"/>
    <lineage>
        <taxon>Eukaryota</taxon>
        <taxon>Fungi</taxon>
        <taxon>Dikarya</taxon>
        <taxon>Ascomycota</taxon>
        <taxon>Saccharomycotina</taxon>
        <taxon>Dipodascomycetes</taxon>
        <taxon>Dipodascales</taxon>
        <taxon>Trichomonascaceae</taxon>
        <taxon>Trichomonascus</taxon>
        <taxon>Trichomonascus ciferrii complex</taxon>
    </lineage>
</organism>
<evidence type="ECO:0000256" key="6">
    <source>
        <dbReference type="ARBA" id="ARBA00022927"/>
    </source>
</evidence>
<feature type="transmembrane region" description="Helical" evidence="10">
    <location>
        <begin position="554"/>
        <end position="576"/>
    </location>
</feature>
<keyword evidence="3" id="KW-0813">Transport</keyword>
<comment type="similarity">
    <text evidence="2">Belongs to the oligopeptide OPT transporter family.</text>
</comment>
<keyword evidence="6" id="KW-0653">Protein transport</keyword>
<feature type="transmembrane region" description="Helical" evidence="10">
    <location>
        <begin position="449"/>
        <end position="469"/>
    </location>
</feature>
<protein>
    <recommendedName>
        <fullName evidence="13">OPT family small oligopeptide transporter</fullName>
    </recommendedName>
</protein>
<sequence length="768" mass="86742">MEEEHHPSEVEVGARRRKVGQRSSPSVVQREEDVDDRPTRVETGEFIELIPQDDSPYPEVRASVPNTDNPAMPQNTVRMWVIGLTMTTFGCGLNLLFSLRDPVFQITPFVSALLAWPLGKIWERFIPVDARVLGVRLNPGPFNLKEHGLITIMANVSFGTGAAYLTDVVIAMRHFYSTVDFGWGFQVVAIMASQAIGFSMAGLVRRVLIYPAAMIWPGNLVTSTLLTNIHLNVNHVANGWRISRLRFFSLVLVFSGLWSFFVHFVFPALSHFAIGPWIAPGNVVINQLFGTQHGLAYLPLSFDWNQIAGYIGSPLIPPYFAVANVFACVLIVFWIGAPIIQYANGWYGKYLPMSSLELFDRFQQPYEVRKVIGENMELDVEKYMEYSPVYMPVVYALSYAVSFAAITATVVHTALYDGKDLLYYWRHSRAEPDDVHMRLIRRYREVPDWWFASTFVVFLAMAIAAVRAWDTQLPVWALLVALGLALFLLVPVGLIYALTNITMGLNVVTEFIIGYMVPGKPVAMMMFKTFGFITSSQAVAFLQDMKLGHYLKIAPRLLFMAQLIATIWGAIVQLAVMNWTQGHVPDLCTRDQPDGFTCPAGRVFFNASIVWGVIGPQRVFDKLYRVTLYGFLVGAILPVITWLWVRHRPRSLLRLIHWPVFFNSVGGLPPATLYNYTTYFVVGHVFGYWVKRTWFNWWAKYNYTLSAGLDLGLALGSIVIFFLMLSPHVKIPTWWGQWDGGAFNNADNKQTPFIQLAAGESFGPSTWA</sequence>
<reference evidence="11" key="1">
    <citation type="journal article" date="2019" name="G3 (Bethesda)">
        <title>Genome Assemblies of Two Rare Opportunistic Yeast Pathogens: Diutina rugosa (syn. Candida rugosa) and Trichomonascus ciferrii (syn. Candida ciferrii).</title>
        <authorList>
            <person name="Mixao V."/>
            <person name="Saus E."/>
            <person name="Hansen A.P."/>
            <person name="Lass-Florl C."/>
            <person name="Gabaldon T."/>
        </authorList>
    </citation>
    <scope>NUCLEOTIDE SEQUENCE</scope>
    <source>
        <strain evidence="11">CBS 4856</strain>
    </source>
</reference>
<dbReference type="PANTHER" id="PTHR22601">
    <property type="entry name" value="ISP4 LIKE PROTEIN"/>
    <property type="match status" value="1"/>
</dbReference>
<evidence type="ECO:0000256" key="1">
    <source>
        <dbReference type="ARBA" id="ARBA00004141"/>
    </source>
</evidence>
<dbReference type="GO" id="GO:0016020">
    <property type="term" value="C:membrane"/>
    <property type="evidence" value="ECO:0007669"/>
    <property type="project" value="UniProtKB-SubCell"/>
</dbReference>
<accession>A0A642V4H4</accession>
<dbReference type="InterPro" id="IPR004648">
    <property type="entry name" value="Oligpept_transpt"/>
</dbReference>
<feature type="compositionally biased region" description="Basic and acidic residues" evidence="9">
    <location>
        <begin position="1"/>
        <end position="14"/>
    </location>
</feature>
<dbReference type="VEuPathDB" id="FungiDB:TRICI_003634"/>
<feature type="transmembrane region" description="Helical" evidence="10">
    <location>
        <begin position="626"/>
        <end position="645"/>
    </location>
</feature>
<keyword evidence="8 10" id="KW-0472">Membrane</keyword>
<evidence type="ECO:0000313" key="12">
    <source>
        <dbReference type="Proteomes" id="UP000761534"/>
    </source>
</evidence>